<keyword evidence="1" id="KW-1133">Transmembrane helix</keyword>
<proteinExistence type="predicted"/>
<dbReference type="InterPro" id="IPR003474">
    <property type="entry name" value="Glcn_transporter"/>
</dbReference>
<evidence type="ECO:0000313" key="2">
    <source>
        <dbReference type="EMBL" id="RMW89145.1"/>
    </source>
</evidence>
<keyword evidence="1" id="KW-0472">Membrane</keyword>
<evidence type="ECO:0000256" key="1">
    <source>
        <dbReference type="SAM" id="Phobius"/>
    </source>
</evidence>
<feature type="transmembrane region" description="Helical" evidence="1">
    <location>
        <begin position="316"/>
        <end position="340"/>
    </location>
</feature>
<sequence>MTTVSALGAIIALAVAIFLILKKVSPAYGMLAGALIGGLIGGADLTQTVTLMIGGAQGITTAVMRILAAGVLAGVLIDSGAANTIAESITNKLGETRALLALVLATLILTAVGVFVDVAVITVSPIALALARRTDLSKLAILLAMIGGGKAGNIISPNPNAIAAADTFHLPLTSVMMAGIIPAVFGLILTYFLAKRLVKKGSRVSEQEVIVVDKQDLPHFGTAMIAPLCAILLLALRPLFDIKVDPLIALPVGGLVGALCMGKIGHANRYAVSGLGKMAPVAIMLLGTGALAGIIANSGLKDVLIQGLEHSGLPSYILAPISGALMSLATASTTAGTAVASNVFSGTLLELGVSGLAAAAMIHAGATVFDHMPHGSFFHATGGSVNMDIKERLKLIPYESAVGLIMTIVSTLIFGVFA</sequence>
<feature type="transmembrane region" description="Helical" evidence="1">
    <location>
        <begin position="66"/>
        <end position="86"/>
    </location>
</feature>
<dbReference type="Pfam" id="PF02447">
    <property type="entry name" value="GntP_permease"/>
    <property type="match status" value="1"/>
</dbReference>
<comment type="caution">
    <text evidence="2">The sequence shown here is derived from an EMBL/GenBank/DDBJ whole genome shotgun (WGS) entry which is preliminary data.</text>
</comment>
<dbReference type="RefSeq" id="WP_109129876.1">
    <property type="nucleotide sequence ID" value="NZ_NRDC01000007.1"/>
</dbReference>
<accession>A0ABX9VWC0</accession>
<feature type="transmembrane region" description="Helical" evidence="1">
    <location>
        <begin position="246"/>
        <end position="266"/>
    </location>
</feature>
<evidence type="ECO:0000313" key="3">
    <source>
        <dbReference type="Proteomes" id="UP000274211"/>
    </source>
</evidence>
<name>A0ABX9VWC0_AGGAP</name>
<feature type="transmembrane region" description="Helical" evidence="1">
    <location>
        <begin position="220"/>
        <end position="240"/>
    </location>
</feature>
<feature type="transmembrane region" description="Helical" evidence="1">
    <location>
        <begin position="175"/>
        <end position="194"/>
    </location>
</feature>
<feature type="transmembrane region" description="Helical" evidence="1">
    <location>
        <begin position="278"/>
        <end position="296"/>
    </location>
</feature>
<dbReference type="PANTHER" id="PTHR30354">
    <property type="entry name" value="GNT FAMILY GLUCONATE TRANSPORTER"/>
    <property type="match status" value="1"/>
</dbReference>
<dbReference type="Proteomes" id="UP000274211">
    <property type="component" value="Unassembled WGS sequence"/>
</dbReference>
<keyword evidence="1" id="KW-0812">Transmembrane</keyword>
<protein>
    <submittedName>
        <fullName evidence="2">GntP family permease</fullName>
    </submittedName>
</protein>
<gene>
    <name evidence="2" type="ORF">DOL88_03225</name>
</gene>
<feature type="transmembrane region" description="Helical" evidence="1">
    <location>
        <begin position="98"/>
        <end position="124"/>
    </location>
</feature>
<dbReference type="PANTHER" id="PTHR30354:SF23">
    <property type="entry name" value="GNTP FAMILY PERMEASE"/>
    <property type="match status" value="1"/>
</dbReference>
<reference evidence="2 3" key="1">
    <citation type="journal article" date="2019" name="J. Oral Microbiol.">
        <title>Role of OmpA1 and OmpA2 in Aggregatibacter actinomycetemcomitans and Aggregatibacter aphrophilus serum resistance.</title>
        <authorList>
            <person name="Lindholm M."/>
            <person name="Min Aung K."/>
            <person name="Nyunt Wai S."/>
            <person name="Oscarsson J."/>
        </authorList>
    </citation>
    <scope>NUCLEOTIDE SEQUENCE [LARGE SCALE GENOMIC DNA]</scope>
    <source>
        <strain evidence="2 3">HK83</strain>
    </source>
</reference>
<organism evidence="2 3">
    <name type="scientific">Aggregatibacter aphrophilus</name>
    <name type="common">Haemophilus aphrophilus</name>
    <dbReference type="NCBI Taxonomy" id="732"/>
    <lineage>
        <taxon>Bacteria</taxon>
        <taxon>Pseudomonadati</taxon>
        <taxon>Pseudomonadota</taxon>
        <taxon>Gammaproteobacteria</taxon>
        <taxon>Pasteurellales</taxon>
        <taxon>Pasteurellaceae</taxon>
        <taxon>Aggregatibacter</taxon>
    </lineage>
</organism>
<feature type="transmembrane region" description="Helical" evidence="1">
    <location>
        <begin position="347"/>
        <end position="369"/>
    </location>
</feature>
<dbReference type="EMBL" id="QMGS01000037">
    <property type="protein sequence ID" value="RMW89145.1"/>
    <property type="molecule type" value="Genomic_DNA"/>
</dbReference>
<feature type="transmembrane region" description="Helical" evidence="1">
    <location>
        <begin position="395"/>
        <end position="417"/>
    </location>
</feature>
<keyword evidence="3" id="KW-1185">Reference proteome</keyword>
<feature type="transmembrane region" description="Helical" evidence="1">
    <location>
        <begin position="26"/>
        <end position="45"/>
    </location>
</feature>